<dbReference type="Proteomes" id="UP000775547">
    <property type="component" value="Unassembled WGS sequence"/>
</dbReference>
<dbReference type="AlphaFoldDB" id="A0A9P7G0U6"/>
<dbReference type="EMBL" id="JABCKV010000548">
    <property type="protein sequence ID" value="KAG5640714.1"/>
    <property type="molecule type" value="Genomic_DNA"/>
</dbReference>
<gene>
    <name evidence="1" type="ORF">DXG03_007435</name>
</gene>
<comment type="caution">
    <text evidence="1">The sequence shown here is derived from an EMBL/GenBank/DDBJ whole genome shotgun (WGS) entry which is preliminary data.</text>
</comment>
<name>A0A9P7G0U6_9AGAR</name>
<proteinExistence type="predicted"/>
<dbReference type="OrthoDB" id="3001771at2759"/>
<protein>
    <submittedName>
        <fullName evidence="1">Uncharacterized protein</fullName>
    </submittedName>
</protein>
<reference evidence="1" key="2">
    <citation type="submission" date="2021-10" db="EMBL/GenBank/DDBJ databases">
        <title>Phylogenomics reveals ancestral predisposition of the termite-cultivated fungus Termitomyces towards a domesticated lifestyle.</title>
        <authorList>
            <person name="Auxier B."/>
            <person name="Grum-Grzhimaylo A."/>
            <person name="Cardenas M.E."/>
            <person name="Lodge J.D."/>
            <person name="Laessoe T."/>
            <person name="Pedersen O."/>
            <person name="Smith M.E."/>
            <person name="Kuyper T.W."/>
            <person name="Franco-Molano E.A."/>
            <person name="Baroni T.J."/>
            <person name="Aanen D.K."/>
        </authorList>
    </citation>
    <scope>NUCLEOTIDE SEQUENCE</scope>
    <source>
        <strain evidence="1">AP01</strain>
        <tissue evidence="1">Mycelium</tissue>
    </source>
</reference>
<evidence type="ECO:0000313" key="1">
    <source>
        <dbReference type="EMBL" id="KAG5640714.1"/>
    </source>
</evidence>
<reference evidence="1" key="1">
    <citation type="submission" date="2020-07" db="EMBL/GenBank/DDBJ databases">
        <authorList>
            <person name="Nieuwenhuis M."/>
            <person name="Van De Peppel L.J.J."/>
        </authorList>
    </citation>
    <scope>NUCLEOTIDE SEQUENCE</scope>
    <source>
        <strain evidence="1">AP01</strain>
        <tissue evidence="1">Mycelium</tissue>
    </source>
</reference>
<keyword evidence="2" id="KW-1185">Reference proteome</keyword>
<accession>A0A9P7G0U6</accession>
<evidence type="ECO:0000313" key="2">
    <source>
        <dbReference type="Proteomes" id="UP000775547"/>
    </source>
</evidence>
<organism evidence="1 2">
    <name type="scientific">Asterophora parasitica</name>
    <dbReference type="NCBI Taxonomy" id="117018"/>
    <lineage>
        <taxon>Eukaryota</taxon>
        <taxon>Fungi</taxon>
        <taxon>Dikarya</taxon>
        <taxon>Basidiomycota</taxon>
        <taxon>Agaricomycotina</taxon>
        <taxon>Agaricomycetes</taxon>
        <taxon>Agaricomycetidae</taxon>
        <taxon>Agaricales</taxon>
        <taxon>Tricholomatineae</taxon>
        <taxon>Lyophyllaceae</taxon>
        <taxon>Asterophora</taxon>
    </lineage>
</organism>
<sequence>MSITRCCFFVTTPAPNSHDLTFTDIDADQPLAQVLQGYEGWHLKIEDCAAFDDTILEMMWSEDQPEDEPFGCAYVDLLCIRGCTNFSITALKKMVKARKVVGLDFPPPHYGMIRQIVVDGIKPVLSDEDEEWFRANVEDFYWVKHEEDGESETESEYDAD</sequence>